<dbReference type="EMBL" id="AP018694">
    <property type="protein sequence ID" value="BBE18296.1"/>
    <property type="molecule type" value="Genomic_DNA"/>
</dbReference>
<evidence type="ECO:0000313" key="2">
    <source>
        <dbReference type="EMBL" id="BBE18296.1"/>
    </source>
</evidence>
<evidence type="ECO:0000256" key="1">
    <source>
        <dbReference type="SAM" id="MobiDB-lite"/>
    </source>
</evidence>
<dbReference type="Proteomes" id="UP001193389">
    <property type="component" value="Chromosome"/>
</dbReference>
<keyword evidence="3" id="KW-1185">Reference proteome</keyword>
<gene>
    <name evidence="2" type="ORF">AQPE_2458</name>
</gene>
<accession>A0A5K7SA04</accession>
<reference evidence="2" key="1">
    <citation type="journal article" date="2020" name="Int. J. Syst. Evol. Microbiol.">
        <title>Aquipluma nitroreducens gen. nov. sp. nov., a novel facultatively anaerobic bacterium isolated from a freshwater lake.</title>
        <authorList>
            <person name="Watanabe M."/>
            <person name="Kojima H."/>
            <person name="Fukui M."/>
        </authorList>
    </citation>
    <scope>NUCLEOTIDE SEQUENCE</scope>
    <source>
        <strain evidence="2">MeG22</strain>
    </source>
</reference>
<sequence length="52" mass="5491">MDKSDENDHPIAFIPKAMINVHGTGRSSGSPCFLRPSHPKTGTVAGVSKSLN</sequence>
<feature type="region of interest" description="Disordered" evidence="1">
    <location>
        <begin position="24"/>
        <end position="52"/>
    </location>
</feature>
<dbReference type="KEGG" id="anf:AQPE_2458"/>
<organism evidence="2 3">
    <name type="scientific">Aquipluma nitroreducens</name>
    <dbReference type="NCBI Taxonomy" id="2010828"/>
    <lineage>
        <taxon>Bacteria</taxon>
        <taxon>Pseudomonadati</taxon>
        <taxon>Bacteroidota</taxon>
        <taxon>Bacteroidia</taxon>
        <taxon>Marinilabiliales</taxon>
        <taxon>Prolixibacteraceae</taxon>
        <taxon>Aquipluma</taxon>
    </lineage>
</organism>
<protein>
    <submittedName>
        <fullName evidence="2">Uncharacterized protein</fullName>
    </submittedName>
</protein>
<name>A0A5K7SA04_9BACT</name>
<evidence type="ECO:0000313" key="3">
    <source>
        <dbReference type="Proteomes" id="UP001193389"/>
    </source>
</evidence>
<dbReference type="AlphaFoldDB" id="A0A5K7SA04"/>
<proteinExistence type="predicted"/>